<evidence type="ECO:0000313" key="5">
    <source>
        <dbReference type="EMBL" id="RXK49728.1"/>
    </source>
</evidence>
<evidence type="ECO:0000256" key="3">
    <source>
        <dbReference type="SAM" id="SignalP"/>
    </source>
</evidence>
<sequence length="376" mass="41629">MKKYLLIVLTSLLWACGSNGTGTTEIPTPIEDGKDRKPILTHLADQVIIPSYADFKVKFDAMQQQSDVFSSQPTQANLTSFRSAWVEAYVAWQKVELFDFGPAEKQTIRNFFNIYPASENGILANISDPNANLEVPASYAQQGFPALDYLINGVGKTDAEILAFYTNPTEGVKRLAYIKRLTTRMNTLLTKVITEWNTTYRDTFISKTGLDISSSTSLMINGFVLHYERFIRSGKFGIPSGAMLNGVPSPEKVEAYYKKDISLLLAKTAHQAYVDFFNGKAVKTGAEGPSIKTYLNALKAQDSASGKNLSDIINAQFEASKVKIDALKPSLYEEVKNNNSAMIAVYNEMQKATRLLKVDMTSAMSITITYTDNDGD</sequence>
<evidence type="ECO:0000256" key="1">
    <source>
        <dbReference type="ARBA" id="ARBA00004196"/>
    </source>
</evidence>
<evidence type="ECO:0000256" key="2">
    <source>
        <dbReference type="ARBA" id="ARBA00022729"/>
    </source>
</evidence>
<accession>A0A4Q1BZY3</accession>
<dbReference type="InterPro" id="IPR018976">
    <property type="entry name" value="Imelysin-like"/>
</dbReference>
<dbReference type="InterPro" id="IPR034984">
    <property type="entry name" value="Imelysin-like_IPPA"/>
</dbReference>
<dbReference type="Proteomes" id="UP000289455">
    <property type="component" value="Unassembled WGS sequence"/>
</dbReference>
<dbReference type="CDD" id="cd14659">
    <property type="entry name" value="Imelysin-like_IPPA"/>
    <property type="match status" value="1"/>
</dbReference>
<keyword evidence="6" id="KW-1185">Reference proteome</keyword>
<proteinExistence type="predicted"/>
<comment type="caution">
    <text evidence="5">The sequence shown here is derived from an EMBL/GenBank/DDBJ whole genome shotgun (WGS) entry which is preliminary data.</text>
</comment>
<reference evidence="5 6" key="1">
    <citation type="submission" date="2019-01" db="EMBL/GenBank/DDBJ databases">
        <title>Cytophagaceae bacterium strain CAR-16.</title>
        <authorList>
            <person name="Chen W.-M."/>
        </authorList>
    </citation>
    <scope>NUCLEOTIDE SEQUENCE [LARGE SCALE GENOMIC DNA]</scope>
    <source>
        <strain evidence="5 6">CAR-16</strain>
    </source>
</reference>
<gene>
    <name evidence="5" type="ORF">ESB04_06010</name>
</gene>
<dbReference type="Gene3D" id="1.20.1420.20">
    <property type="entry name" value="M75 peptidase, HXXE motif"/>
    <property type="match status" value="1"/>
</dbReference>
<dbReference type="Pfam" id="PF09375">
    <property type="entry name" value="Peptidase_M75"/>
    <property type="match status" value="1"/>
</dbReference>
<name>A0A4Q1BZY3_9BACT</name>
<dbReference type="GO" id="GO:0030313">
    <property type="term" value="C:cell envelope"/>
    <property type="evidence" value="ECO:0007669"/>
    <property type="project" value="UniProtKB-SubCell"/>
</dbReference>
<protein>
    <submittedName>
        <fullName evidence="5">Peptidase M75, Imelysin</fullName>
    </submittedName>
</protein>
<dbReference type="RefSeq" id="WP_129026825.1">
    <property type="nucleotide sequence ID" value="NZ_SDHY01000003.1"/>
</dbReference>
<comment type="subcellular location">
    <subcellularLocation>
        <location evidence="1">Cell envelope</location>
    </subcellularLocation>
</comment>
<evidence type="ECO:0000259" key="4">
    <source>
        <dbReference type="Pfam" id="PF09375"/>
    </source>
</evidence>
<dbReference type="EMBL" id="SDHY01000003">
    <property type="protein sequence ID" value="RXK49728.1"/>
    <property type="molecule type" value="Genomic_DNA"/>
</dbReference>
<dbReference type="OrthoDB" id="650514at2"/>
<feature type="chain" id="PRO_5021023797" evidence="3">
    <location>
        <begin position="21"/>
        <end position="376"/>
    </location>
</feature>
<organism evidence="5 6">
    <name type="scientific">Aquirufa rosea</name>
    <dbReference type="NCBI Taxonomy" id="2509241"/>
    <lineage>
        <taxon>Bacteria</taxon>
        <taxon>Pseudomonadati</taxon>
        <taxon>Bacteroidota</taxon>
        <taxon>Cytophagia</taxon>
        <taxon>Cytophagales</taxon>
        <taxon>Flectobacillaceae</taxon>
        <taxon>Aquirufa</taxon>
    </lineage>
</organism>
<dbReference type="AlphaFoldDB" id="A0A4Q1BZY3"/>
<keyword evidence="2 3" id="KW-0732">Signal</keyword>
<feature type="domain" description="Imelysin-like" evidence="4">
    <location>
        <begin position="48"/>
        <end position="339"/>
    </location>
</feature>
<dbReference type="InterPro" id="IPR038352">
    <property type="entry name" value="Imelysin_sf"/>
</dbReference>
<evidence type="ECO:0000313" key="6">
    <source>
        <dbReference type="Proteomes" id="UP000289455"/>
    </source>
</evidence>
<feature type="signal peptide" evidence="3">
    <location>
        <begin position="1"/>
        <end position="20"/>
    </location>
</feature>